<dbReference type="HAMAP" id="MF_00607">
    <property type="entry name" value="16SrRNA_methyltr_A"/>
    <property type="match status" value="1"/>
</dbReference>
<dbReference type="CDD" id="cd02440">
    <property type="entry name" value="AdoMet_MTases"/>
    <property type="match status" value="1"/>
</dbReference>
<comment type="function">
    <text evidence="7">Specifically dimethylates two adjacent adenosines (A1518 and A1519) in the loop of a conserved hairpin near the 3'-end of 16S rRNA in the 30S particle. May play a critical role in biogenesis of 30S subunits.</text>
</comment>
<reference evidence="11 12" key="1">
    <citation type="submission" date="2023-07" db="EMBL/GenBank/DDBJ databases">
        <title>Genomic Encyclopedia of Type Strains, Phase IV (KMG-IV): sequencing the most valuable type-strain genomes for metagenomic binning, comparative biology and taxonomic classification.</title>
        <authorList>
            <person name="Goeker M."/>
        </authorList>
    </citation>
    <scope>NUCLEOTIDE SEQUENCE [LARGE SCALE GENOMIC DNA]</scope>
    <source>
        <strain evidence="11 12">DSM 5896</strain>
    </source>
</reference>
<evidence type="ECO:0000313" key="11">
    <source>
        <dbReference type="EMBL" id="MDQ0394231.1"/>
    </source>
</evidence>
<feature type="binding site" evidence="7 8">
    <location>
        <position position="101"/>
    </location>
    <ligand>
        <name>S-adenosyl-L-methionine</name>
        <dbReference type="ChEBI" id="CHEBI:59789"/>
    </ligand>
</feature>
<evidence type="ECO:0000256" key="6">
    <source>
        <dbReference type="ARBA" id="ARBA00022884"/>
    </source>
</evidence>
<dbReference type="InterPro" id="IPR020598">
    <property type="entry name" value="rRNA_Ade_methylase_Trfase_N"/>
</dbReference>
<dbReference type="Proteomes" id="UP001237448">
    <property type="component" value="Unassembled WGS sequence"/>
</dbReference>
<dbReference type="EMBL" id="JAUSVK010000001">
    <property type="protein sequence ID" value="MDQ0394231.1"/>
    <property type="molecule type" value="Genomic_DNA"/>
</dbReference>
<dbReference type="InterPro" id="IPR011530">
    <property type="entry name" value="rRNA_adenine_dimethylase"/>
</dbReference>
<dbReference type="Gene3D" id="1.10.8.100">
    <property type="entry name" value="Ribosomal RNA adenine dimethylase-like, domain 2"/>
    <property type="match status" value="1"/>
</dbReference>
<keyword evidence="6 7" id="KW-0694">RNA-binding</keyword>
<comment type="similarity">
    <text evidence="7">Belongs to the class I-like SAM-binding methyltransferase superfamily. rRNA adenine N(6)-methyltransferase family. RsmA subfamily.</text>
</comment>
<dbReference type="InterPro" id="IPR001737">
    <property type="entry name" value="KsgA/Erm"/>
</dbReference>
<name>A0ABU0FIC8_9HYPH</name>
<evidence type="ECO:0000256" key="4">
    <source>
        <dbReference type="ARBA" id="ARBA00022679"/>
    </source>
</evidence>
<evidence type="ECO:0000256" key="8">
    <source>
        <dbReference type="PROSITE-ProRule" id="PRU01026"/>
    </source>
</evidence>
<sequence>MPAGVALRSGSRAPAHTSKGTIRRMAQLDTLPPLRDVIRQHDLMARKSLGQNFLLDLNLTAKIARAGGSLEGVSVVEVGPGPGGLTRALLACGARRVIAIERDERCLDALAEIAAHYPGRLVVHAGDALKADWHALTAGIEGPVRIAANLPYNIATPLLIGWLKTDPWPPWFQSMILMFQREVAERIVATEDDDAYGRLGVLAGWRTEAEIVFDVPPSAFVPAPKVTSSVVHFRPRPSPLPCTPAALERVTQAAFGQRRKMLRQSLKSLGGDVAAALEAAGLRPDMRAEEVPVAAFVALANRLG</sequence>
<keyword evidence="3 7" id="KW-0489">Methyltransferase</keyword>
<keyword evidence="4 7" id="KW-0808">Transferase</keyword>
<comment type="caution">
    <text evidence="11">The sequence shown here is derived from an EMBL/GenBank/DDBJ whole genome shotgun (WGS) entry which is preliminary data.</text>
</comment>
<keyword evidence="12" id="KW-1185">Reference proteome</keyword>
<dbReference type="Gene3D" id="3.40.50.150">
    <property type="entry name" value="Vaccinia Virus protein VP39"/>
    <property type="match status" value="1"/>
</dbReference>
<dbReference type="EC" id="2.1.1.182" evidence="7"/>
<evidence type="ECO:0000256" key="9">
    <source>
        <dbReference type="SAM" id="MobiDB-lite"/>
    </source>
</evidence>
<organism evidence="11 12">
    <name type="scientific">Labrys monachus</name>
    <dbReference type="NCBI Taxonomy" id="217067"/>
    <lineage>
        <taxon>Bacteria</taxon>
        <taxon>Pseudomonadati</taxon>
        <taxon>Pseudomonadota</taxon>
        <taxon>Alphaproteobacteria</taxon>
        <taxon>Hyphomicrobiales</taxon>
        <taxon>Xanthobacteraceae</taxon>
        <taxon>Labrys</taxon>
    </lineage>
</organism>
<feature type="region of interest" description="Disordered" evidence="9">
    <location>
        <begin position="1"/>
        <end position="20"/>
    </location>
</feature>
<feature type="binding site" evidence="7 8">
    <location>
        <position position="127"/>
    </location>
    <ligand>
        <name>S-adenosyl-L-methionine</name>
        <dbReference type="ChEBI" id="CHEBI:59789"/>
    </ligand>
</feature>
<feature type="domain" description="Ribosomal RNA adenine methylase transferase N-terminal" evidence="10">
    <location>
        <begin position="59"/>
        <end position="237"/>
    </location>
</feature>
<dbReference type="SMART" id="SM00650">
    <property type="entry name" value="rADc"/>
    <property type="match status" value="1"/>
</dbReference>
<evidence type="ECO:0000256" key="5">
    <source>
        <dbReference type="ARBA" id="ARBA00022691"/>
    </source>
</evidence>
<protein>
    <recommendedName>
        <fullName evidence="7">Ribosomal RNA small subunit methyltransferase A</fullName>
        <ecNumber evidence="7">2.1.1.182</ecNumber>
    </recommendedName>
    <alternativeName>
        <fullName evidence="7">16S rRNA (adenine(1518)-N(6)/adenine(1519)-N(6))-dimethyltransferase</fullName>
    </alternativeName>
    <alternativeName>
        <fullName evidence="7">16S rRNA dimethyladenosine transferase</fullName>
    </alternativeName>
    <alternativeName>
        <fullName evidence="7">16S rRNA dimethylase</fullName>
    </alternativeName>
    <alternativeName>
        <fullName evidence="7">S-adenosylmethionine-6-N', N'-adenosyl(rRNA) dimethyltransferase</fullName>
    </alternativeName>
</protein>
<keyword evidence="1 7" id="KW-0963">Cytoplasm</keyword>
<evidence type="ECO:0000256" key="7">
    <source>
        <dbReference type="HAMAP-Rule" id="MF_00607"/>
    </source>
</evidence>
<dbReference type="InterPro" id="IPR029063">
    <property type="entry name" value="SAM-dependent_MTases_sf"/>
</dbReference>
<evidence type="ECO:0000259" key="10">
    <source>
        <dbReference type="SMART" id="SM00650"/>
    </source>
</evidence>
<dbReference type="PANTHER" id="PTHR11727">
    <property type="entry name" value="DIMETHYLADENOSINE TRANSFERASE"/>
    <property type="match status" value="1"/>
</dbReference>
<evidence type="ECO:0000313" key="12">
    <source>
        <dbReference type="Proteomes" id="UP001237448"/>
    </source>
</evidence>
<keyword evidence="5 7" id="KW-0949">S-adenosyl-L-methionine</keyword>
<feature type="binding site" evidence="7 8">
    <location>
        <position position="54"/>
    </location>
    <ligand>
        <name>S-adenosyl-L-methionine</name>
        <dbReference type="ChEBI" id="CHEBI:59789"/>
    </ligand>
</feature>
<keyword evidence="2 7" id="KW-0698">rRNA processing</keyword>
<dbReference type="PANTHER" id="PTHR11727:SF7">
    <property type="entry name" value="DIMETHYLADENOSINE TRANSFERASE-RELATED"/>
    <property type="match status" value="1"/>
</dbReference>
<dbReference type="InterPro" id="IPR020596">
    <property type="entry name" value="rRNA_Ade_Mease_Trfase_CS"/>
</dbReference>
<evidence type="ECO:0000256" key="3">
    <source>
        <dbReference type="ARBA" id="ARBA00022603"/>
    </source>
</evidence>
<proteinExistence type="inferred from homology"/>
<comment type="subcellular location">
    <subcellularLocation>
        <location evidence="7">Cytoplasm</location>
    </subcellularLocation>
</comment>
<dbReference type="InterPro" id="IPR023165">
    <property type="entry name" value="rRNA_Ade_diMease-like_C"/>
</dbReference>
<gene>
    <name evidence="7" type="primary">rsmA</name>
    <name evidence="7" type="synonym">ksgA</name>
    <name evidence="11" type="ORF">J3R73_004023</name>
</gene>
<feature type="binding site" evidence="7 8">
    <location>
        <position position="52"/>
    </location>
    <ligand>
        <name>S-adenosyl-L-methionine</name>
        <dbReference type="ChEBI" id="CHEBI:59789"/>
    </ligand>
</feature>
<dbReference type="PROSITE" id="PS51689">
    <property type="entry name" value="SAM_RNA_A_N6_MT"/>
    <property type="match status" value="1"/>
</dbReference>
<dbReference type="NCBIfam" id="TIGR00755">
    <property type="entry name" value="ksgA"/>
    <property type="match status" value="1"/>
</dbReference>
<dbReference type="SUPFAM" id="SSF53335">
    <property type="entry name" value="S-adenosyl-L-methionine-dependent methyltransferases"/>
    <property type="match status" value="1"/>
</dbReference>
<dbReference type="GO" id="GO:0052908">
    <property type="term" value="F:16S rRNA (adenine(1518)-N(6)/adenine(1519)-N(6))-dimethyltransferase activity"/>
    <property type="evidence" value="ECO:0007669"/>
    <property type="project" value="UniProtKB-EC"/>
</dbReference>
<evidence type="ECO:0000256" key="1">
    <source>
        <dbReference type="ARBA" id="ARBA00022490"/>
    </source>
</evidence>
<feature type="binding site" evidence="7 8">
    <location>
        <position position="149"/>
    </location>
    <ligand>
        <name>S-adenosyl-L-methionine</name>
        <dbReference type="ChEBI" id="CHEBI:59789"/>
    </ligand>
</feature>
<comment type="catalytic activity">
    <reaction evidence="7">
        <text>adenosine(1518)/adenosine(1519) in 16S rRNA + 4 S-adenosyl-L-methionine = N(6)-dimethyladenosine(1518)/N(6)-dimethyladenosine(1519) in 16S rRNA + 4 S-adenosyl-L-homocysteine + 4 H(+)</text>
        <dbReference type="Rhea" id="RHEA:19609"/>
        <dbReference type="Rhea" id="RHEA-COMP:10232"/>
        <dbReference type="Rhea" id="RHEA-COMP:10233"/>
        <dbReference type="ChEBI" id="CHEBI:15378"/>
        <dbReference type="ChEBI" id="CHEBI:57856"/>
        <dbReference type="ChEBI" id="CHEBI:59789"/>
        <dbReference type="ChEBI" id="CHEBI:74411"/>
        <dbReference type="ChEBI" id="CHEBI:74493"/>
        <dbReference type="EC" id="2.1.1.182"/>
    </reaction>
</comment>
<evidence type="ECO:0000256" key="2">
    <source>
        <dbReference type="ARBA" id="ARBA00022552"/>
    </source>
</evidence>
<feature type="binding site" evidence="7 8">
    <location>
        <position position="79"/>
    </location>
    <ligand>
        <name>S-adenosyl-L-methionine</name>
        <dbReference type="ChEBI" id="CHEBI:59789"/>
    </ligand>
</feature>
<accession>A0ABU0FIC8</accession>
<dbReference type="Pfam" id="PF00398">
    <property type="entry name" value="RrnaAD"/>
    <property type="match status" value="1"/>
</dbReference>
<dbReference type="PROSITE" id="PS01131">
    <property type="entry name" value="RRNA_A_DIMETH"/>
    <property type="match status" value="1"/>
</dbReference>